<dbReference type="PANTHER" id="PTHR46680:SF3">
    <property type="entry name" value="NF-KAPPA-B INHIBITOR CACTUS"/>
    <property type="match status" value="1"/>
</dbReference>
<evidence type="ECO:0000313" key="7">
    <source>
        <dbReference type="Proteomes" id="UP000054735"/>
    </source>
</evidence>
<feature type="repeat" description="ANK" evidence="3">
    <location>
        <begin position="660"/>
        <end position="686"/>
    </location>
</feature>
<feature type="repeat" description="ANK" evidence="3">
    <location>
        <begin position="627"/>
        <end position="655"/>
    </location>
</feature>
<feature type="repeat" description="ANK" evidence="3">
    <location>
        <begin position="396"/>
        <end position="428"/>
    </location>
</feature>
<dbReference type="Proteomes" id="UP000054735">
    <property type="component" value="Unassembled WGS sequence"/>
</dbReference>
<dbReference type="GO" id="GO:0071356">
    <property type="term" value="P:cellular response to tumor necrosis factor"/>
    <property type="evidence" value="ECO:0007669"/>
    <property type="project" value="TreeGrafter"/>
</dbReference>
<dbReference type="Gene3D" id="1.25.40.20">
    <property type="entry name" value="Ankyrin repeat-containing domain"/>
    <property type="match status" value="3"/>
</dbReference>
<dbReference type="RefSeq" id="WP_058522179.1">
    <property type="nucleotide sequence ID" value="NZ_CAAAHV010000032.1"/>
</dbReference>
<dbReference type="EMBL" id="LNXT01000001">
    <property type="protein sequence ID" value="KTC75982.1"/>
    <property type="molecule type" value="Genomic_DNA"/>
</dbReference>
<proteinExistence type="predicted"/>
<dbReference type="AlphaFoldDB" id="A0A378IA46"/>
<dbReference type="PROSITE" id="PS50297">
    <property type="entry name" value="ANK_REP_REGION"/>
    <property type="match status" value="6"/>
</dbReference>
<dbReference type="InterPro" id="IPR036770">
    <property type="entry name" value="Ankyrin_rpt-contain_sf"/>
</dbReference>
<keyword evidence="7" id="KW-1185">Reference proteome</keyword>
<keyword evidence="4" id="KW-0812">Transmembrane</keyword>
<dbReference type="GO" id="GO:0005829">
    <property type="term" value="C:cytosol"/>
    <property type="evidence" value="ECO:0007669"/>
    <property type="project" value="TreeGrafter"/>
</dbReference>
<gene>
    <name evidence="6" type="primary">arp_3</name>
    <name evidence="5" type="synonym">arp_1</name>
    <name evidence="5" type="ORF">Lbir_0051</name>
    <name evidence="6" type="ORF">NCTC12437_01886</name>
</gene>
<dbReference type="SMART" id="SM00248">
    <property type="entry name" value="ANK"/>
    <property type="match status" value="12"/>
</dbReference>
<accession>A0A378IA46</accession>
<dbReference type="GO" id="GO:0051059">
    <property type="term" value="F:NF-kappaB binding"/>
    <property type="evidence" value="ECO:0007669"/>
    <property type="project" value="TreeGrafter"/>
</dbReference>
<name>A0A378IA46_9GAMM</name>
<feature type="repeat" description="ANK" evidence="3">
    <location>
        <begin position="430"/>
        <end position="462"/>
    </location>
</feature>
<sequence length="848" mass="92697">MPLHQRILELQKNSGYPSTGGDCNGFGLCWLEAGLIEKEDCFEQEIELIESDAANQNTGKKHLPFLDSLTLYQTPSDFDELFSKGKSINQDDIETISSFASRDEIRALGGLKIVQGLPFIYNEYELKAYLDELGLLFEKHSTANKKTIGIKLVNHNHALALFYRPGKGWKFRDINQKKVFAQETQDTRALAQLIVKGFRDHPRYPVLLSPFMNAIHWIKRCLGREYISVNASLVITANDSRSSLLEEFEQLKSKQIISKRIARREGVHQLAYLYAKYGYNQQLIQLAELGVDLKKAHSEDSAALIAAQHGHLNVIQTLDRYSLSYNQLGLKGITPIYLAAQMGHTHILIENEATIDFKMKMSDGNNLFHIAACRNRYELFNLLAKHESGINEPNKAGTYPIHSAAYFGNAQAVGELIALGADVRSADPRNGHTAVHVAAERNHPSVIVELAKNAADLNEKNKDGLTPAIIAANKGHHRALKALIESGADMAIATAHGLTPLIAAAAGGHSECLEALAEIDDINRPSPEGLTPVFSAATFGHAHLIPLMAKVNANLDIADFENSPPLFIAALKGYNQVIAELANHGANVNYTDPQGSTAALMAAEAGHLDCVVELGKHSANLDRAMTNGTTPLYIAAQNGYSPIVSYLCESGVSIDHSIYDGGTPLCAAIQNNHPEVIKALIQHGANYPSSLSGGETFSINGNAPINQFINLFKAINQLWDYGSCLSKLEDKQSQTEGKQAKKLAHQLSLYTRELLIARIENKTTIQSVIQVKFNRVYQAGFQLMQTHRAGWKPLLINIGIAATGLGLVLLAGKLMVTGSAFFAQTQRQNLLKEVGKTCESGSLFAVSA</sequence>
<evidence type="ECO:0000313" key="5">
    <source>
        <dbReference type="EMBL" id="KTC75982.1"/>
    </source>
</evidence>
<reference evidence="6 8" key="2">
    <citation type="submission" date="2018-06" db="EMBL/GenBank/DDBJ databases">
        <authorList>
            <consortium name="Pathogen Informatics"/>
            <person name="Doyle S."/>
        </authorList>
    </citation>
    <scope>NUCLEOTIDE SEQUENCE [LARGE SCALE GENOMIC DNA]</scope>
    <source>
        <strain evidence="6 8">NCTC12437</strain>
    </source>
</reference>
<reference evidence="5 7" key="1">
    <citation type="submission" date="2015-11" db="EMBL/GenBank/DDBJ databases">
        <title>Genomic analysis of 38 Legionella species identifies large and diverse effector repertoires.</title>
        <authorList>
            <person name="Burstein D."/>
            <person name="Amaro F."/>
            <person name="Zusman T."/>
            <person name="Lifshitz Z."/>
            <person name="Cohen O."/>
            <person name="Gilbert J.A."/>
            <person name="Pupko T."/>
            <person name="Shuman H.A."/>
            <person name="Segal G."/>
        </authorList>
    </citation>
    <scope>NUCLEOTIDE SEQUENCE [LARGE SCALE GENOMIC DNA]</scope>
    <source>
        <strain evidence="5 7">CDC#1407-AL-14</strain>
    </source>
</reference>
<dbReference type="InterPro" id="IPR051070">
    <property type="entry name" value="NF-kappa-B_inhibitor"/>
</dbReference>
<feature type="repeat" description="ANK" evidence="3">
    <location>
        <begin position="528"/>
        <end position="560"/>
    </location>
</feature>
<dbReference type="SUPFAM" id="SSF48403">
    <property type="entry name" value="Ankyrin repeat"/>
    <property type="match status" value="2"/>
</dbReference>
<dbReference type="OrthoDB" id="5636137at2"/>
<dbReference type="Pfam" id="PF00023">
    <property type="entry name" value="Ank"/>
    <property type="match status" value="1"/>
</dbReference>
<evidence type="ECO:0000256" key="3">
    <source>
        <dbReference type="PROSITE-ProRule" id="PRU00023"/>
    </source>
</evidence>
<evidence type="ECO:0000313" key="8">
    <source>
        <dbReference type="Proteomes" id="UP000255066"/>
    </source>
</evidence>
<dbReference type="EMBL" id="UGNW01000001">
    <property type="protein sequence ID" value="STX32108.1"/>
    <property type="molecule type" value="Genomic_DNA"/>
</dbReference>
<keyword evidence="2 3" id="KW-0040">ANK repeat</keyword>
<feature type="repeat" description="ANK" evidence="3">
    <location>
        <begin position="463"/>
        <end position="495"/>
    </location>
</feature>
<evidence type="ECO:0000313" key="6">
    <source>
        <dbReference type="EMBL" id="STX32108.1"/>
    </source>
</evidence>
<feature type="repeat" description="ANK" evidence="3">
    <location>
        <begin position="561"/>
        <end position="593"/>
    </location>
</feature>
<dbReference type="PROSITE" id="PS50088">
    <property type="entry name" value="ANK_REPEAT"/>
    <property type="match status" value="7"/>
</dbReference>
<evidence type="ECO:0000256" key="1">
    <source>
        <dbReference type="ARBA" id="ARBA00022737"/>
    </source>
</evidence>
<keyword evidence="1" id="KW-0677">Repeat</keyword>
<dbReference type="Proteomes" id="UP000255066">
    <property type="component" value="Unassembled WGS sequence"/>
</dbReference>
<feature type="transmembrane region" description="Helical" evidence="4">
    <location>
        <begin position="794"/>
        <end position="822"/>
    </location>
</feature>
<keyword evidence="4" id="KW-0472">Membrane</keyword>
<protein>
    <submittedName>
        <fullName evidence="6">Ankyrin repeat protein</fullName>
    </submittedName>
</protein>
<keyword evidence="4" id="KW-1133">Transmembrane helix</keyword>
<dbReference type="PANTHER" id="PTHR46680">
    <property type="entry name" value="NF-KAPPA-B INHIBITOR ALPHA"/>
    <property type="match status" value="1"/>
</dbReference>
<dbReference type="STRING" id="28083.Lbir_0051"/>
<evidence type="ECO:0000256" key="4">
    <source>
        <dbReference type="SAM" id="Phobius"/>
    </source>
</evidence>
<dbReference type="Pfam" id="PF12796">
    <property type="entry name" value="Ank_2"/>
    <property type="match status" value="3"/>
</dbReference>
<organism evidence="6 8">
    <name type="scientific">Legionella birminghamensis</name>
    <dbReference type="NCBI Taxonomy" id="28083"/>
    <lineage>
        <taxon>Bacteria</taxon>
        <taxon>Pseudomonadati</taxon>
        <taxon>Pseudomonadota</taxon>
        <taxon>Gammaproteobacteria</taxon>
        <taxon>Legionellales</taxon>
        <taxon>Legionellaceae</taxon>
        <taxon>Legionella</taxon>
    </lineage>
</organism>
<dbReference type="InterPro" id="IPR002110">
    <property type="entry name" value="Ankyrin_rpt"/>
</dbReference>
<evidence type="ECO:0000256" key="2">
    <source>
        <dbReference type="ARBA" id="ARBA00023043"/>
    </source>
</evidence>